<accession>A0A4P9VVH1</accession>
<dbReference type="EMBL" id="NDXW01000001">
    <property type="protein sequence ID" value="RDH46414.1"/>
    <property type="molecule type" value="Genomic_DNA"/>
</dbReference>
<dbReference type="GO" id="GO:0050660">
    <property type="term" value="F:flavin adenine dinucleotide binding"/>
    <property type="evidence" value="ECO:0007669"/>
    <property type="project" value="TreeGrafter"/>
</dbReference>
<evidence type="ECO:0000313" key="3">
    <source>
        <dbReference type="Proteomes" id="UP000257039"/>
    </source>
</evidence>
<protein>
    <submittedName>
        <fullName evidence="2">FAD-binding protein</fullName>
    </submittedName>
</protein>
<dbReference type="Proteomes" id="UP000257039">
    <property type="component" value="Unassembled WGS sequence"/>
</dbReference>
<dbReference type="PANTHER" id="PTHR43539">
    <property type="entry name" value="FLAVIN-BINDING MONOOXYGENASE-LIKE PROTEIN (AFU_ORTHOLOGUE AFUA_4G09220)"/>
    <property type="match status" value="1"/>
</dbReference>
<dbReference type="PRINTS" id="PR00469">
    <property type="entry name" value="PNDRDTASEII"/>
</dbReference>
<dbReference type="RefSeq" id="WP_094789176.1">
    <property type="nucleotide sequence ID" value="NZ_NDXW01000001.1"/>
</dbReference>
<dbReference type="InterPro" id="IPR036188">
    <property type="entry name" value="FAD/NAD-bd_sf"/>
</dbReference>
<keyword evidence="1" id="KW-0560">Oxidoreductase</keyword>
<proteinExistence type="predicted"/>
<dbReference type="Pfam" id="PF13738">
    <property type="entry name" value="Pyr_redox_3"/>
    <property type="match status" value="1"/>
</dbReference>
<sequence>MVSDCIIIGAGQAGLVAGLRLKERSLSVLILERDQRVGDVWRRRPDSMRLFTSRRFCQLPGLDLPGESDGYPDKNEIADYLERFAIHHQLPVKVASEVVEVTRNSDLFNITLADGKLLQSKTIINATGANQQPVIPKYADQLHASIYQLTAANYLNHQQIPAGLHVGVVGDGASGRQIAMELHPYCKVTLFGKSRVLMPNRLLGKDLFWWLHGSQLLYASGDSFLGRKLKQRNPAPCKELNNKALQKQGIQLAARVVGASNHELQTADGKAHKVDVVIWCIGYQENTDWLKLPHCIDRQGFITNTGTTPEPGMFVVGRKWLSCRASELLLGADRDASRVAAKVAELV</sequence>
<dbReference type="InterPro" id="IPR050982">
    <property type="entry name" value="Auxin_biosynth/cation_transpt"/>
</dbReference>
<dbReference type="AlphaFoldDB" id="A0A4P9VVH1"/>
<dbReference type="PRINTS" id="PR00368">
    <property type="entry name" value="FADPNR"/>
</dbReference>
<dbReference type="PANTHER" id="PTHR43539:SF78">
    <property type="entry name" value="FLAVIN-CONTAINING MONOOXYGENASE"/>
    <property type="match status" value="1"/>
</dbReference>
<evidence type="ECO:0000256" key="1">
    <source>
        <dbReference type="ARBA" id="ARBA00023002"/>
    </source>
</evidence>
<dbReference type="SUPFAM" id="SSF51905">
    <property type="entry name" value="FAD/NAD(P)-binding domain"/>
    <property type="match status" value="2"/>
</dbReference>
<comment type="caution">
    <text evidence="2">The sequence shown here is derived from an EMBL/GenBank/DDBJ whole genome shotgun (WGS) entry which is preliminary data.</text>
</comment>
<reference evidence="2 3" key="1">
    <citation type="submission" date="2017-04" db="EMBL/GenBank/DDBJ databases">
        <title>Draft genome sequence of Zooshikella ganghwensis VG4 isolated from Red Sea sediments.</title>
        <authorList>
            <person name="Rehman Z."/>
            <person name="Alam I."/>
            <person name="Kamau A."/>
            <person name="Bajic V."/>
            <person name="Leiknes T."/>
        </authorList>
    </citation>
    <scope>NUCLEOTIDE SEQUENCE [LARGE SCALE GENOMIC DNA]</scope>
    <source>
        <strain evidence="2 3">VG4</strain>
    </source>
</reference>
<dbReference type="Gene3D" id="3.50.50.60">
    <property type="entry name" value="FAD/NAD(P)-binding domain"/>
    <property type="match status" value="1"/>
</dbReference>
<keyword evidence="3" id="KW-1185">Reference proteome</keyword>
<evidence type="ECO:0000313" key="2">
    <source>
        <dbReference type="EMBL" id="RDH46414.1"/>
    </source>
</evidence>
<name>A0A4P9VVH1_9GAMM</name>
<organism evidence="2 3">
    <name type="scientific">Zooshikella ganghwensis</name>
    <dbReference type="NCBI Taxonomy" id="202772"/>
    <lineage>
        <taxon>Bacteria</taxon>
        <taxon>Pseudomonadati</taxon>
        <taxon>Pseudomonadota</taxon>
        <taxon>Gammaproteobacteria</taxon>
        <taxon>Oceanospirillales</taxon>
        <taxon>Zooshikellaceae</taxon>
        <taxon>Zooshikella</taxon>
    </lineage>
</organism>
<gene>
    <name evidence="2" type="ORF">B9G39_24815</name>
</gene>
<dbReference type="GO" id="GO:0004497">
    <property type="term" value="F:monooxygenase activity"/>
    <property type="evidence" value="ECO:0007669"/>
    <property type="project" value="TreeGrafter"/>
</dbReference>